<dbReference type="SUPFAM" id="SSF48657">
    <property type="entry name" value="FinO-like"/>
    <property type="match status" value="1"/>
</dbReference>
<feature type="compositionally biased region" description="Low complexity" evidence="4">
    <location>
        <begin position="200"/>
        <end position="218"/>
    </location>
</feature>
<dbReference type="Proteomes" id="UP000253628">
    <property type="component" value="Unassembled WGS sequence"/>
</dbReference>
<dbReference type="EMBL" id="QNRQ01000013">
    <property type="protein sequence ID" value="RBP36250.1"/>
    <property type="molecule type" value="Genomic_DNA"/>
</dbReference>
<feature type="region of interest" description="Disordered" evidence="4">
    <location>
        <begin position="188"/>
        <end position="275"/>
    </location>
</feature>
<comment type="caution">
    <text evidence="6">The sequence shown here is derived from an EMBL/GenBank/DDBJ whole genome shotgun (WGS) entry which is preliminary data.</text>
</comment>
<dbReference type="PANTHER" id="PTHR38106">
    <property type="entry name" value="RNA CHAPERONE PROQ"/>
    <property type="match status" value="1"/>
</dbReference>
<evidence type="ECO:0000256" key="4">
    <source>
        <dbReference type="SAM" id="MobiDB-lite"/>
    </source>
</evidence>
<dbReference type="SMART" id="SM00945">
    <property type="entry name" value="ProQ"/>
    <property type="match status" value="1"/>
</dbReference>
<accession>A0A366H4E8</accession>
<feature type="compositionally biased region" description="Polar residues" evidence="4">
    <location>
        <begin position="261"/>
        <end position="275"/>
    </location>
</feature>
<dbReference type="Gene3D" id="1.10.1710.10">
    <property type="entry name" value="ProQ/FinO domain"/>
    <property type="match status" value="1"/>
</dbReference>
<gene>
    <name evidence="6" type="ORF">DFR37_11381</name>
</gene>
<dbReference type="GO" id="GO:0034057">
    <property type="term" value="F:RNA strand-exchange activity"/>
    <property type="evidence" value="ECO:0007669"/>
    <property type="project" value="InterPro"/>
</dbReference>
<dbReference type="RefSeq" id="WP_242341897.1">
    <property type="nucleotide sequence ID" value="NZ_JACCEU010000010.1"/>
</dbReference>
<dbReference type="GO" id="GO:0010608">
    <property type="term" value="P:post-transcriptional regulation of gene expression"/>
    <property type="evidence" value="ECO:0007669"/>
    <property type="project" value="InterPro"/>
</dbReference>
<dbReference type="InterPro" id="IPR016103">
    <property type="entry name" value="ProQ/FinO"/>
</dbReference>
<feature type="domain" description="ProQ/FinO" evidence="5">
    <location>
        <begin position="89"/>
        <end position="203"/>
    </location>
</feature>
<name>A0A366H4E8_9BURK</name>
<feature type="compositionally biased region" description="Low complexity" evidence="4">
    <location>
        <begin position="235"/>
        <end position="245"/>
    </location>
</feature>
<protein>
    <submittedName>
        <fullName evidence="6">ProP effector</fullName>
    </submittedName>
</protein>
<reference evidence="6 7" key="1">
    <citation type="submission" date="2018-06" db="EMBL/GenBank/DDBJ databases">
        <title>Genomic Encyclopedia of Type Strains, Phase IV (KMG-IV): sequencing the most valuable type-strain genomes for metagenomic binning, comparative biology and taxonomic classification.</title>
        <authorList>
            <person name="Goeker M."/>
        </authorList>
    </citation>
    <scope>NUCLEOTIDE SEQUENCE [LARGE SCALE GENOMIC DNA]</scope>
    <source>
        <strain evidence="6 7">DSM 25520</strain>
    </source>
</reference>
<dbReference type="AlphaFoldDB" id="A0A366H4E8"/>
<keyword evidence="1" id="KW-0963">Cytoplasm</keyword>
<feature type="compositionally biased region" description="Basic residues" evidence="4">
    <location>
        <begin position="188"/>
        <end position="199"/>
    </location>
</feature>
<evidence type="ECO:0000256" key="3">
    <source>
        <dbReference type="ARBA" id="ARBA00023186"/>
    </source>
</evidence>
<keyword evidence="3" id="KW-0143">Chaperone</keyword>
<proteinExistence type="predicted"/>
<feature type="region of interest" description="Disordered" evidence="4">
    <location>
        <begin position="48"/>
        <end position="88"/>
    </location>
</feature>
<evidence type="ECO:0000313" key="6">
    <source>
        <dbReference type="EMBL" id="RBP36250.1"/>
    </source>
</evidence>
<dbReference type="InterPro" id="IPR036442">
    <property type="entry name" value="ProQ/FinO_sf"/>
</dbReference>
<organism evidence="6 7">
    <name type="scientific">Eoetvoesiella caeni</name>
    <dbReference type="NCBI Taxonomy" id="645616"/>
    <lineage>
        <taxon>Bacteria</taxon>
        <taxon>Pseudomonadati</taxon>
        <taxon>Pseudomonadota</taxon>
        <taxon>Betaproteobacteria</taxon>
        <taxon>Burkholderiales</taxon>
        <taxon>Alcaligenaceae</taxon>
        <taxon>Eoetvoesiella</taxon>
    </lineage>
</organism>
<dbReference type="InterPro" id="IPR023529">
    <property type="entry name" value="ProQ"/>
</dbReference>
<evidence type="ECO:0000313" key="7">
    <source>
        <dbReference type="Proteomes" id="UP000253628"/>
    </source>
</evidence>
<keyword evidence="2" id="KW-0694">RNA-binding</keyword>
<dbReference type="Pfam" id="PF04352">
    <property type="entry name" value="ProQ"/>
    <property type="match status" value="1"/>
</dbReference>
<sequence>MPVESERLASRDVGSEPRSGEAWGHLIFFWNNETMGFEQLAELKRELTARAEQERKQTREKQKGKASARPDARKNAHKDARKDTRKDAAPVDPVVITISRLQKQFPKAFPKKPEPKVPLKLGIHKELHTQAEALKLTPEEITLAVKTWCQGSRYWACMVEDAPRVDLAGEPAGTVTAAEAQFAKKLAARRRTNAARSRKNTAPQAADATTPAVAQAADSTTGAVELNERQDDLPASNAVATAAVAGSPDQQEKHEPAGVTTPATQDPSAPTTHEA</sequence>
<evidence type="ECO:0000256" key="1">
    <source>
        <dbReference type="ARBA" id="ARBA00022490"/>
    </source>
</evidence>
<dbReference type="GO" id="GO:0005829">
    <property type="term" value="C:cytosol"/>
    <property type="evidence" value="ECO:0007669"/>
    <property type="project" value="TreeGrafter"/>
</dbReference>
<evidence type="ECO:0000256" key="2">
    <source>
        <dbReference type="ARBA" id="ARBA00022884"/>
    </source>
</evidence>
<keyword evidence="7" id="KW-1185">Reference proteome</keyword>
<dbReference type="GO" id="GO:0033592">
    <property type="term" value="F:RNA strand annealing activity"/>
    <property type="evidence" value="ECO:0007669"/>
    <property type="project" value="InterPro"/>
</dbReference>
<evidence type="ECO:0000259" key="5">
    <source>
        <dbReference type="SMART" id="SM00945"/>
    </source>
</evidence>
<dbReference type="PANTHER" id="PTHR38106:SF1">
    <property type="entry name" value="RNA CHAPERONE PROQ"/>
    <property type="match status" value="1"/>
</dbReference>